<protein>
    <recommendedName>
        <fullName evidence="4">Transmembrane protein</fullName>
    </recommendedName>
</protein>
<dbReference type="EMBL" id="JAFIQS010000010">
    <property type="protein sequence ID" value="KAG5165057.1"/>
    <property type="molecule type" value="Genomic_DNA"/>
</dbReference>
<dbReference type="OrthoDB" id="2576334at2759"/>
<feature type="region of interest" description="Disordered" evidence="1">
    <location>
        <begin position="279"/>
        <end position="299"/>
    </location>
</feature>
<gene>
    <name evidence="3" type="ORF">JR316_009751</name>
</gene>
<keyword evidence="2" id="KW-1133">Transmembrane helix</keyword>
<name>A0A8H7XQN5_PSICU</name>
<evidence type="ECO:0000256" key="1">
    <source>
        <dbReference type="SAM" id="MobiDB-lite"/>
    </source>
</evidence>
<evidence type="ECO:0000256" key="2">
    <source>
        <dbReference type="SAM" id="Phobius"/>
    </source>
</evidence>
<evidence type="ECO:0000313" key="3">
    <source>
        <dbReference type="EMBL" id="KAG5165057.1"/>
    </source>
</evidence>
<accession>A0A8H7XQN5</accession>
<dbReference type="Gene3D" id="2.60.120.260">
    <property type="entry name" value="Galactose-binding domain-like"/>
    <property type="match status" value="1"/>
</dbReference>
<organism evidence="3">
    <name type="scientific">Psilocybe cubensis</name>
    <name type="common">Psychedelic mushroom</name>
    <name type="synonym">Stropharia cubensis</name>
    <dbReference type="NCBI Taxonomy" id="181762"/>
    <lineage>
        <taxon>Eukaryota</taxon>
        <taxon>Fungi</taxon>
        <taxon>Dikarya</taxon>
        <taxon>Basidiomycota</taxon>
        <taxon>Agaricomycotina</taxon>
        <taxon>Agaricomycetes</taxon>
        <taxon>Agaricomycetidae</taxon>
        <taxon>Agaricales</taxon>
        <taxon>Agaricineae</taxon>
        <taxon>Strophariaceae</taxon>
        <taxon>Psilocybe</taxon>
    </lineage>
</organism>
<keyword evidence="2" id="KW-0472">Membrane</keyword>
<proteinExistence type="predicted"/>
<reference evidence="3" key="1">
    <citation type="submission" date="2021-02" db="EMBL/GenBank/DDBJ databases">
        <title>Psilocybe cubensis genome.</title>
        <authorList>
            <person name="Mckernan K.J."/>
            <person name="Crawford S."/>
            <person name="Trippe A."/>
            <person name="Kane L.T."/>
            <person name="Mclaughlin S."/>
        </authorList>
    </citation>
    <scope>NUCLEOTIDE SEQUENCE [LARGE SCALE GENOMIC DNA]</scope>
    <source>
        <strain evidence="3">MGC-MH-2018</strain>
    </source>
</reference>
<dbReference type="AlphaFoldDB" id="A0A8H7XQN5"/>
<sequence>MPTGLLNVTIASDSPTVKYLPFSDGDLNGGWNMTCSNSNDKTYIPQSFCNGQAQRRTSFPEASLSIDFYGTAAYIFGSAASPSYLVQVDGQTLSETLSSSSSGLLAKIENLDYGKHTIALNLTGASLVTFTQAIFTTIIGDENSTIQNQTMRPFTQNSDGSLAVLNNTFTYTGQWIAGAPGSIGAAGNAVYARESTSQLGAFVTFNVERASAFFIYGIVNTDLSTYKIDLTNSGGNTVSNIYNASGRWIDLDVVMYWAAGLDRNDTYSVKMTNLGGGDAPWSSNNTASSSPTASPHTHNKPIGPIVGGVVGGLAIILLGTLAWLLLRRRSRRLGESSLNTRPTIFDTSRQPSTVHESGLHSEIHMSGNGLNSMSAGASVVANRSYSNIPNPSSKAVIMAPPSTTASSMILESGSPSVVLSPEGRNALFYQEEDAGSVSERIDSTIVRLPPGYKDTWASSS</sequence>
<keyword evidence="2" id="KW-0812">Transmembrane</keyword>
<comment type="caution">
    <text evidence="3">The sequence shown here is derived from an EMBL/GenBank/DDBJ whole genome shotgun (WGS) entry which is preliminary data.</text>
</comment>
<evidence type="ECO:0008006" key="4">
    <source>
        <dbReference type="Google" id="ProtNLM"/>
    </source>
</evidence>
<feature type="transmembrane region" description="Helical" evidence="2">
    <location>
        <begin position="305"/>
        <end position="326"/>
    </location>
</feature>